<dbReference type="Pfam" id="PF07586">
    <property type="entry name" value="HXXSHH"/>
    <property type="match status" value="1"/>
</dbReference>
<dbReference type="PROSITE" id="PS51318">
    <property type="entry name" value="TAT"/>
    <property type="match status" value="1"/>
</dbReference>
<dbReference type="InterPro" id="IPR006311">
    <property type="entry name" value="TAT_signal"/>
</dbReference>
<dbReference type="STRING" id="1513793.SAMN06296036_11984"/>
<evidence type="ECO:0008006" key="4">
    <source>
        <dbReference type="Google" id="ProtNLM"/>
    </source>
</evidence>
<organism evidence="2 3">
    <name type="scientific">Pseudobacteriovorax antillogorgiicola</name>
    <dbReference type="NCBI Taxonomy" id="1513793"/>
    <lineage>
        <taxon>Bacteria</taxon>
        <taxon>Pseudomonadati</taxon>
        <taxon>Bdellovibrionota</taxon>
        <taxon>Oligoflexia</taxon>
        <taxon>Oligoflexales</taxon>
        <taxon>Pseudobacteriovoracaceae</taxon>
        <taxon>Pseudobacteriovorax</taxon>
    </lineage>
</organism>
<dbReference type="RefSeq" id="WP_132322657.1">
    <property type="nucleotide sequence ID" value="NZ_FWZT01000019.1"/>
</dbReference>
<proteinExistence type="predicted"/>
<sequence length="471" mass="51332">MKKLSRRNLLRHMAAGSSAPLWLNSFASKANASEKPPMRLITLYNPFGTINRFWRPKGLAGSYSRTAWTLDYDHSILAPLEGFKDKITVLDGIDYKACYSNSRTGHEAGIASSLTGARMETTFTHKAEDIAKGSIDQYVASIIGSNTPIRSLSLAAGFAGGTSVYDTTSYAPGGIKIPTINDPVSLYNQLFSNTSESGSELSTASKIRQSAVDFALRDINAIKAKSPANKREILDVNLDSLRNIENSFKNIGVCSLGQKPSTLPYLDLANADQVIDLQLDLLVQALSCQITNVASFSFNLNRIPFIDGLNIDIHNDVTHMLGTKESTSSTPQGLEWKMIAYHNYLAQKVERLMSALAARTEADGSTLLDNTVILWVNELGYSGIHGNMNVPWLLLGGAQGRLDMGSWYKLSQDHNYDCTYFFAQEKCGGSDKLALHAPHNNVLVSILNAFGINDDHFGYSGITGQLAGLNS</sequence>
<reference evidence="3" key="1">
    <citation type="submission" date="2017-04" db="EMBL/GenBank/DDBJ databases">
        <authorList>
            <person name="Varghese N."/>
            <person name="Submissions S."/>
        </authorList>
    </citation>
    <scope>NUCLEOTIDE SEQUENCE [LARGE SCALE GENOMIC DNA]</scope>
    <source>
        <strain evidence="3">RKEM611</strain>
    </source>
</reference>
<protein>
    <recommendedName>
        <fullName evidence="4">Tat (Twin-arginine translocation) pathway signal sequence</fullName>
    </recommendedName>
</protein>
<dbReference type="Proteomes" id="UP000192907">
    <property type="component" value="Unassembled WGS sequence"/>
</dbReference>
<dbReference type="InterPro" id="IPR011447">
    <property type="entry name" value="DUF1552"/>
</dbReference>
<keyword evidence="1" id="KW-0732">Signal</keyword>
<dbReference type="AlphaFoldDB" id="A0A1Y6CLJ8"/>
<accession>A0A1Y6CLJ8</accession>
<name>A0A1Y6CLJ8_9BACT</name>
<dbReference type="EMBL" id="FWZT01000019">
    <property type="protein sequence ID" value="SMF58233.1"/>
    <property type="molecule type" value="Genomic_DNA"/>
</dbReference>
<evidence type="ECO:0000313" key="2">
    <source>
        <dbReference type="EMBL" id="SMF58233.1"/>
    </source>
</evidence>
<keyword evidence="3" id="KW-1185">Reference proteome</keyword>
<feature type="chain" id="PRO_5011966615" description="Tat (Twin-arginine translocation) pathway signal sequence" evidence="1">
    <location>
        <begin position="33"/>
        <end position="471"/>
    </location>
</feature>
<evidence type="ECO:0000313" key="3">
    <source>
        <dbReference type="Proteomes" id="UP000192907"/>
    </source>
</evidence>
<evidence type="ECO:0000256" key="1">
    <source>
        <dbReference type="SAM" id="SignalP"/>
    </source>
</evidence>
<feature type="signal peptide" evidence="1">
    <location>
        <begin position="1"/>
        <end position="32"/>
    </location>
</feature>
<dbReference type="OrthoDB" id="9146593at2"/>
<gene>
    <name evidence="2" type="ORF">SAMN06296036_11984</name>
</gene>